<feature type="region of interest" description="Disordered" evidence="2">
    <location>
        <begin position="79"/>
        <end position="102"/>
    </location>
</feature>
<dbReference type="EMBL" id="JBJQND010000013">
    <property type="protein sequence ID" value="KAL3856474.1"/>
    <property type="molecule type" value="Genomic_DNA"/>
</dbReference>
<reference evidence="4 5" key="1">
    <citation type="submission" date="2024-11" db="EMBL/GenBank/DDBJ databases">
        <title>Chromosome-level genome assembly of the freshwater bivalve Anodonta woodiana.</title>
        <authorList>
            <person name="Chen X."/>
        </authorList>
    </citation>
    <scope>NUCLEOTIDE SEQUENCE [LARGE SCALE GENOMIC DNA]</scope>
    <source>
        <strain evidence="4">MN2024</strain>
        <tissue evidence="4">Gills</tissue>
    </source>
</reference>
<dbReference type="PANTHER" id="PTHR31019">
    <property type="entry name" value="SMALL INTEGRAL MEMBRANE PROTEIN 14"/>
    <property type="match status" value="1"/>
</dbReference>
<feature type="transmembrane region" description="Helical" evidence="3">
    <location>
        <begin position="52"/>
        <end position="72"/>
    </location>
</feature>
<dbReference type="Pfam" id="PF11027">
    <property type="entry name" value="DUF2615"/>
    <property type="match status" value="1"/>
</dbReference>
<evidence type="ECO:0000313" key="5">
    <source>
        <dbReference type="Proteomes" id="UP001634394"/>
    </source>
</evidence>
<proteinExistence type="predicted"/>
<evidence type="ECO:0000256" key="2">
    <source>
        <dbReference type="SAM" id="MobiDB-lite"/>
    </source>
</evidence>
<dbReference type="PANTHER" id="PTHR31019:SF1">
    <property type="entry name" value="SMALL INTEGRAL MEMBRANE PROTEIN 14"/>
    <property type="match status" value="1"/>
</dbReference>
<feature type="compositionally biased region" description="Pro residues" evidence="2">
    <location>
        <begin position="93"/>
        <end position="102"/>
    </location>
</feature>
<dbReference type="Proteomes" id="UP001634394">
    <property type="component" value="Unassembled WGS sequence"/>
</dbReference>
<keyword evidence="5" id="KW-1185">Reference proteome</keyword>
<accession>A0ABD3V4A4</accession>
<comment type="caution">
    <text evidence="4">The sequence shown here is derived from an EMBL/GenBank/DDBJ whole genome shotgun (WGS) entry which is preliminary data.</text>
</comment>
<keyword evidence="3" id="KW-1133">Transmembrane helix</keyword>
<protein>
    <recommendedName>
        <fullName evidence="1">Small integral membrane protein 14</fullName>
    </recommendedName>
</protein>
<evidence type="ECO:0000256" key="1">
    <source>
        <dbReference type="ARBA" id="ARBA00017902"/>
    </source>
</evidence>
<dbReference type="AlphaFoldDB" id="A0ABD3V4A4"/>
<keyword evidence="3" id="KW-0472">Membrane</keyword>
<name>A0ABD3V4A4_SINWO</name>
<evidence type="ECO:0000313" key="4">
    <source>
        <dbReference type="EMBL" id="KAL3856474.1"/>
    </source>
</evidence>
<dbReference type="InterPro" id="IPR020309">
    <property type="entry name" value="Smim-14"/>
</dbReference>
<evidence type="ECO:0000256" key="3">
    <source>
        <dbReference type="SAM" id="Phobius"/>
    </source>
</evidence>
<organism evidence="4 5">
    <name type="scientific">Sinanodonta woodiana</name>
    <name type="common">Chinese pond mussel</name>
    <name type="synonym">Anodonta woodiana</name>
    <dbReference type="NCBI Taxonomy" id="1069815"/>
    <lineage>
        <taxon>Eukaryota</taxon>
        <taxon>Metazoa</taxon>
        <taxon>Spiralia</taxon>
        <taxon>Lophotrochozoa</taxon>
        <taxon>Mollusca</taxon>
        <taxon>Bivalvia</taxon>
        <taxon>Autobranchia</taxon>
        <taxon>Heteroconchia</taxon>
        <taxon>Palaeoheterodonta</taxon>
        <taxon>Unionida</taxon>
        <taxon>Unionoidea</taxon>
        <taxon>Unionidae</taxon>
        <taxon>Unioninae</taxon>
        <taxon>Sinanodonta</taxon>
    </lineage>
</organism>
<gene>
    <name evidence="4" type="ORF">ACJMK2_011228</name>
</gene>
<sequence>MADGFDPCECVWNHENAMQRLINLLRSSQDACTDTNCFNELPGQNTSPDGGFSTMMMMMLGWLVVATALYLFRPRSLRDRGDMKPSGNNGGNNPPPPVPPVH</sequence>
<keyword evidence="3" id="KW-0812">Transmembrane</keyword>